<dbReference type="InterPro" id="IPR036188">
    <property type="entry name" value="FAD/NAD-bd_sf"/>
</dbReference>
<keyword evidence="5 8" id="KW-0274">FAD</keyword>
<dbReference type="EC" id="1.3.99.33" evidence="2 8"/>
<evidence type="ECO:0000256" key="9">
    <source>
        <dbReference type="SAM" id="MobiDB-lite"/>
    </source>
</evidence>
<evidence type="ECO:0000256" key="6">
    <source>
        <dbReference type="ARBA" id="ARBA00023002"/>
    </source>
</evidence>
<dbReference type="eggNOG" id="COG1053">
    <property type="taxonomic scope" value="Bacteria"/>
</dbReference>
<comment type="cofactor">
    <cofactor evidence="8">
        <name>FMN</name>
        <dbReference type="ChEBI" id="CHEBI:58210"/>
    </cofactor>
    <text evidence="8">Binds 1 or 2 FMN covalently per subunit.</text>
</comment>
<dbReference type="Pfam" id="PF04205">
    <property type="entry name" value="FMN_bind"/>
    <property type="match status" value="1"/>
</dbReference>
<dbReference type="PANTHER" id="PTHR43400">
    <property type="entry name" value="FUMARATE REDUCTASE"/>
    <property type="match status" value="1"/>
</dbReference>
<dbReference type="HOGENOM" id="CLU_011398_4_0_9"/>
<dbReference type="PROSITE" id="PS51257">
    <property type="entry name" value="PROKAR_LIPOPROTEIN"/>
    <property type="match status" value="1"/>
</dbReference>
<keyword evidence="6 8" id="KW-0560">Oxidoreductase</keyword>
<evidence type="ECO:0000256" key="5">
    <source>
        <dbReference type="ARBA" id="ARBA00022827"/>
    </source>
</evidence>
<keyword evidence="12" id="KW-1185">Reference proteome</keyword>
<comment type="similarity">
    <text evidence="1 8">Belongs to the FAD-dependent oxidoreductase 2 family. FRD/SDH subfamily.</text>
</comment>
<evidence type="ECO:0000256" key="3">
    <source>
        <dbReference type="ARBA" id="ARBA00015872"/>
    </source>
</evidence>
<dbReference type="Gene3D" id="3.90.700.10">
    <property type="entry name" value="Succinate dehydrogenase/fumarate reductase flavoprotein, catalytic domain"/>
    <property type="match status" value="1"/>
</dbReference>
<accession>H3NL37</accession>
<dbReference type="RefSeq" id="WP_005396823.1">
    <property type="nucleotide sequence ID" value="NZ_JH601088.1"/>
</dbReference>
<keyword evidence="4 8" id="KW-0285">Flavoprotein</keyword>
<dbReference type="GO" id="GO:0033765">
    <property type="term" value="F:steroid dehydrogenase activity, acting on the CH-CH group of donors"/>
    <property type="evidence" value="ECO:0007669"/>
    <property type="project" value="UniProtKB-ARBA"/>
</dbReference>
<gene>
    <name evidence="11" type="ORF">HMPREF9709_00048</name>
</gene>
<dbReference type="InterPro" id="IPR010960">
    <property type="entry name" value="Flavocytochrome_c"/>
</dbReference>
<dbReference type="GeneID" id="96998073"/>
<proteinExistence type="inferred from homology"/>
<dbReference type="InterPro" id="IPR027477">
    <property type="entry name" value="Succ_DH/fumarate_Rdtase_cat_sf"/>
</dbReference>
<evidence type="ECO:0000313" key="12">
    <source>
        <dbReference type="Proteomes" id="UP000004191"/>
    </source>
</evidence>
<dbReference type="InterPro" id="IPR007329">
    <property type="entry name" value="FMN-bd"/>
</dbReference>
<protein>
    <recommendedName>
        <fullName evidence="3 8">Urocanate reductase</fullName>
        <ecNumber evidence="2 8">1.3.99.33</ecNumber>
    </recommendedName>
</protein>
<feature type="signal peptide" evidence="8">
    <location>
        <begin position="1"/>
        <end position="19"/>
    </location>
</feature>
<dbReference type="OrthoDB" id="9806724at2"/>
<dbReference type="PATRIC" id="fig|883114.3.peg.47"/>
<keyword evidence="8" id="KW-0732">Signal</keyword>
<dbReference type="GO" id="GO:0016020">
    <property type="term" value="C:membrane"/>
    <property type="evidence" value="ECO:0007669"/>
    <property type="project" value="InterPro"/>
</dbReference>
<dbReference type="Proteomes" id="UP000004191">
    <property type="component" value="Unassembled WGS sequence"/>
</dbReference>
<feature type="region of interest" description="Disordered" evidence="9">
    <location>
        <begin position="26"/>
        <end position="67"/>
    </location>
</feature>
<feature type="domain" description="FMN-binding" evidence="10">
    <location>
        <begin position="65"/>
        <end position="138"/>
    </location>
</feature>
<dbReference type="EMBL" id="AGEI01000002">
    <property type="protein sequence ID" value="EHR36293.1"/>
    <property type="molecule type" value="Genomic_DNA"/>
</dbReference>
<dbReference type="Gene3D" id="3.90.1010.20">
    <property type="match status" value="1"/>
</dbReference>
<dbReference type="InterPro" id="IPR003953">
    <property type="entry name" value="FAD-dep_OxRdtase_2_FAD-bd"/>
</dbReference>
<dbReference type="Pfam" id="PF00890">
    <property type="entry name" value="FAD_binding_2"/>
    <property type="match status" value="2"/>
</dbReference>
<evidence type="ECO:0000313" key="11">
    <source>
        <dbReference type="EMBL" id="EHR36293.1"/>
    </source>
</evidence>
<feature type="compositionally biased region" description="Basic and acidic residues" evidence="9">
    <location>
        <begin position="26"/>
        <end position="41"/>
    </location>
</feature>
<feature type="chain" id="PRO_5039748626" description="Urocanate reductase" evidence="8">
    <location>
        <begin position="20"/>
        <end position="652"/>
    </location>
</feature>
<comment type="cofactor">
    <cofactor evidence="8">
        <name>FAD</name>
        <dbReference type="ChEBI" id="CHEBI:57692"/>
    </cofactor>
    <text evidence="8">Binds 1 FAD per subunit.</text>
</comment>
<evidence type="ECO:0000259" key="10">
    <source>
        <dbReference type="SMART" id="SM00900"/>
    </source>
</evidence>
<comment type="catalytic activity">
    <reaction evidence="7 8">
        <text>dihydrourocanate + A = urocanate + AH2</text>
        <dbReference type="Rhea" id="RHEA:36059"/>
        <dbReference type="ChEBI" id="CHEBI:13193"/>
        <dbReference type="ChEBI" id="CHEBI:17499"/>
        <dbReference type="ChEBI" id="CHEBI:27247"/>
        <dbReference type="ChEBI" id="CHEBI:72991"/>
        <dbReference type="EC" id="1.3.99.33"/>
    </reaction>
</comment>
<reference evidence="11 12" key="1">
    <citation type="submission" date="2012-01" db="EMBL/GenBank/DDBJ databases">
        <title>The Genome Sequence of Helcococcus kunzii ATCC 51366.</title>
        <authorList>
            <consortium name="The Broad Institute Genome Sequencing Platform"/>
            <person name="Earl A."/>
            <person name="Ward D."/>
            <person name="Feldgarden M."/>
            <person name="Gevers D."/>
            <person name="Huys G."/>
            <person name="Young S.K."/>
            <person name="Zeng Q."/>
            <person name="Gargeya S."/>
            <person name="Fitzgerald M."/>
            <person name="Haas B."/>
            <person name="Abouelleil A."/>
            <person name="Alvarado L."/>
            <person name="Arachchi H.M."/>
            <person name="Berlin A."/>
            <person name="Chapman S.B."/>
            <person name="Gearin G."/>
            <person name="Goldberg J."/>
            <person name="Griggs A."/>
            <person name="Gujja S."/>
            <person name="Hansen M."/>
            <person name="Heiman D."/>
            <person name="Howarth C."/>
            <person name="Larimer J."/>
            <person name="Lui A."/>
            <person name="MacDonald P.J.P."/>
            <person name="McCowen C."/>
            <person name="Montmayeur A."/>
            <person name="Murphy C."/>
            <person name="Neiman D."/>
            <person name="Pearson M."/>
            <person name="Priest M."/>
            <person name="Roberts A."/>
            <person name="Saif S."/>
            <person name="Shea T."/>
            <person name="Sisk P."/>
            <person name="Stolte C."/>
            <person name="Sykes S."/>
            <person name="Wortman J."/>
            <person name="Nusbaum C."/>
            <person name="Birren B."/>
        </authorList>
    </citation>
    <scope>NUCLEOTIDE SEQUENCE [LARGE SCALE GENOMIC DNA]</scope>
    <source>
        <strain evidence="11 12">ATCC 51366</strain>
    </source>
</reference>
<evidence type="ECO:0000256" key="4">
    <source>
        <dbReference type="ARBA" id="ARBA00022630"/>
    </source>
</evidence>
<dbReference type="PANTHER" id="PTHR43400:SF7">
    <property type="entry name" value="FAD-DEPENDENT OXIDOREDUCTASE 2 FAD BINDING DOMAIN-CONTAINING PROTEIN"/>
    <property type="match status" value="1"/>
</dbReference>
<dbReference type="GO" id="GO:0010181">
    <property type="term" value="F:FMN binding"/>
    <property type="evidence" value="ECO:0007669"/>
    <property type="project" value="InterPro"/>
</dbReference>
<comment type="caution">
    <text evidence="11">The sequence shown here is derived from an EMBL/GenBank/DDBJ whole genome shotgun (WGS) entry which is preliminary data.</text>
</comment>
<dbReference type="Gene3D" id="3.50.50.60">
    <property type="entry name" value="FAD/NAD(P)-binding domain"/>
    <property type="match status" value="2"/>
</dbReference>
<dbReference type="STRING" id="883114.HMPREF9709_00048"/>
<evidence type="ECO:0000256" key="8">
    <source>
        <dbReference type="RuleBase" id="RU366062"/>
    </source>
</evidence>
<sequence length="652" mass="70372">MKKLKVLLLTLFLTLSLVACGNANNTDDKTKKETIDTKDSVETEENTDKEEASLKDGTYTGKTEGHQGPVEVEVSISDGKIADVKITKTSESPGVAKALEIIPERIKEAQSYNVDVVSGATFASNAITRATKDCLVQAGANEDDYSEKVAFPTKYEGPFETDVIVIGGGGSGLSAAISAEENGAKVIVVEKLGQVGGSTVFAGGALNAADTERAKSLKMTDLNIKTIEEAISREPKDEYEAKLQNQLKVDYDKFKKDGSKGMFDSVAFHALQTYNGGDYEGNSDLIDTLTKEAPNAVDWLIKNGAKIDDELGSATGSLWQRSHYGTKDFPNGTYLINTYADKIEKSDNIQLHLNSKATKLIKEKDRIVGVVVERDGKEYEYKASKGVIIATGGFGANVEMRQKYNEQWDDLGKQIGCSNSAVAAQGDGIVMAEKVGAELIDMGLIQLHPNGQPGTGMMMGQPHTSGLNRIFVNTEGKRFVAEDQRRDVLVESIYKQPEGVMWIVADGTRYPEGDEKIANDVETGKTFKANTIEELAEKMEVPVENLKQSIEQYNKIVDGEKDPLGLQSYDKKLGKAPFYAAKRLPTVHHTMGGLKIDTSGRVLDKNSKPISGLFAAGEVTGDIHGANRLGGNAITDVVVFGKIAGETAAKGE</sequence>
<dbReference type="SMART" id="SM00900">
    <property type="entry name" value="FMN_bind"/>
    <property type="match status" value="1"/>
</dbReference>
<dbReference type="AlphaFoldDB" id="H3NL37"/>
<organism evidence="11 12">
    <name type="scientific">Helcococcus kunzii ATCC 51366</name>
    <dbReference type="NCBI Taxonomy" id="883114"/>
    <lineage>
        <taxon>Bacteria</taxon>
        <taxon>Bacillati</taxon>
        <taxon>Bacillota</taxon>
        <taxon>Tissierellia</taxon>
        <taxon>Tissierellales</taxon>
        <taxon>Peptoniphilaceae</taxon>
        <taxon>Helcococcus</taxon>
    </lineage>
</organism>
<evidence type="ECO:0000256" key="1">
    <source>
        <dbReference type="ARBA" id="ARBA00008040"/>
    </source>
</evidence>
<evidence type="ECO:0000256" key="2">
    <source>
        <dbReference type="ARBA" id="ARBA00013137"/>
    </source>
</evidence>
<evidence type="ECO:0000256" key="7">
    <source>
        <dbReference type="ARBA" id="ARBA00049922"/>
    </source>
</evidence>
<dbReference type="InterPro" id="IPR050315">
    <property type="entry name" value="FAD-oxidoreductase_2"/>
</dbReference>
<dbReference type="NCBIfam" id="TIGR01813">
    <property type="entry name" value="flavo_cyto_c"/>
    <property type="match status" value="1"/>
</dbReference>
<name>H3NL37_9FIRM</name>
<dbReference type="SUPFAM" id="SSF51905">
    <property type="entry name" value="FAD/NAD(P)-binding domain"/>
    <property type="match status" value="1"/>
</dbReference>
<dbReference type="SUPFAM" id="SSF56425">
    <property type="entry name" value="Succinate dehydrogenase/fumarate reductase flavoprotein, catalytic domain"/>
    <property type="match status" value="1"/>
</dbReference>